<feature type="non-terminal residue" evidence="1">
    <location>
        <position position="65"/>
    </location>
</feature>
<reference evidence="1 2" key="1">
    <citation type="journal article" date="2016" name="Mol. Biol. Evol.">
        <title>Comparative Genomics of Early-Diverging Mushroom-Forming Fungi Provides Insights into the Origins of Lignocellulose Decay Capabilities.</title>
        <authorList>
            <person name="Nagy L.G."/>
            <person name="Riley R."/>
            <person name="Tritt A."/>
            <person name="Adam C."/>
            <person name="Daum C."/>
            <person name="Floudas D."/>
            <person name="Sun H."/>
            <person name="Yadav J.S."/>
            <person name="Pangilinan J."/>
            <person name="Larsson K.H."/>
            <person name="Matsuura K."/>
            <person name="Barry K."/>
            <person name="Labutti K."/>
            <person name="Kuo R."/>
            <person name="Ohm R.A."/>
            <person name="Bhattacharya S.S."/>
            <person name="Shirouzu T."/>
            <person name="Yoshinaga Y."/>
            <person name="Martin F.M."/>
            <person name="Grigoriev I.V."/>
            <person name="Hibbett D.S."/>
        </authorList>
    </citation>
    <scope>NUCLEOTIDE SEQUENCE [LARGE SCALE GENOMIC DNA]</scope>
    <source>
        <strain evidence="1 2">CBS 109695</strain>
    </source>
</reference>
<proteinExistence type="predicted"/>
<evidence type="ECO:0000313" key="1">
    <source>
        <dbReference type="EMBL" id="KZP13156.1"/>
    </source>
</evidence>
<keyword evidence="2" id="KW-1185">Reference proteome</keyword>
<name>A0A166C052_9AGAM</name>
<sequence>MPSRSLGKFCSWSSTALRVRHLNSSDICKATHLNIPSERITNAALTRAMVCASHLLIIMDNIASI</sequence>
<organism evidence="1 2">
    <name type="scientific">Athelia psychrophila</name>
    <dbReference type="NCBI Taxonomy" id="1759441"/>
    <lineage>
        <taxon>Eukaryota</taxon>
        <taxon>Fungi</taxon>
        <taxon>Dikarya</taxon>
        <taxon>Basidiomycota</taxon>
        <taxon>Agaricomycotina</taxon>
        <taxon>Agaricomycetes</taxon>
        <taxon>Agaricomycetidae</taxon>
        <taxon>Atheliales</taxon>
        <taxon>Atheliaceae</taxon>
        <taxon>Athelia</taxon>
    </lineage>
</organism>
<evidence type="ECO:0000313" key="2">
    <source>
        <dbReference type="Proteomes" id="UP000076532"/>
    </source>
</evidence>
<accession>A0A166C052</accession>
<gene>
    <name evidence="1" type="ORF">FIBSPDRAFT_869597</name>
</gene>
<dbReference type="Proteomes" id="UP000076532">
    <property type="component" value="Unassembled WGS sequence"/>
</dbReference>
<dbReference type="EMBL" id="KV417637">
    <property type="protein sequence ID" value="KZP13156.1"/>
    <property type="molecule type" value="Genomic_DNA"/>
</dbReference>
<protein>
    <submittedName>
        <fullName evidence="1">Uncharacterized protein</fullName>
    </submittedName>
</protein>
<dbReference type="AlphaFoldDB" id="A0A166C052"/>